<dbReference type="GO" id="GO:0005739">
    <property type="term" value="C:mitochondrion"/>
    <property type="evidence" value="ECO:0007669"/>
    <property type="project" value="TreeGrafter"/>
</dbReference>
<evidence type="ECO:0000259" key="4">
    <source>
        <dbReference type="Pfam" id="PF08669"/>
    </source>
</evidence>
<dbReference type="Pfam" id="PF01266">
    <property type="entry name" value="DAO"/>
    <property type="match status" value="1"/>
</dbReference>
<reference evidence="6" key="2">
    <citation type="journal article" date="2023" name="IMA Fungus">
        <title>Comparative genomic study of the Penicillium genus elucidates a diverse pangenome and 15 lateral gene transfer events.</title>
        <authorList>
            <person name="Petersen C."/>
            <person name="Sorensen T."/>
            <person name="Nielsen M.R."/>
            <person name="Sondergaard T.E."/>
            <person name="Sorensen J.L."/>
            <person name="Fitzpatrick D.A."/>
            <person name="Frisvad J.C."/>
            <person name="Nielsen K.L."/>
        </authorList>
    </citation>
    <scope>NUCLEOTIDE SEQUENCE</scope>
    <source>
        <strain evidence="6">IBT 34128</strain>
    </source>
</reference>
<dbReference type="Gene3D" id="2.40.30.110">
    <property type="entry name" value="Aminomethyltransferase beta-barrel domains"/>
    <property type="match status" value="1"/>
</dbReference>
<keyword evidence="7" id="KW-1185">Reference proteome</keyword>
<accession>A0A9W9F1B5</accession>
<dbReference type="Pfam" id="PF08669">
    <property type="entry name" value="GCV_T_C"/>
    <property type="match status" value="1"/>
</dbReference>
<name>A0A9W9F1B5_9EURO</name>
<evidence type="ECO:0000313" key="6">
    <source>
        <dbReference type="EMBL" id="KAJ5091767.1"/>
    </source>
</evidence>
<evidence type="ECO:0000259" key="5">
    <source>
        <dbReference type="Pfam" id="PF16350"/>
    </source>
</evidence>
<dbReference type="Proteomes" id="UP001141434">
    <property type="component" value="Unassembled WGS sequence"/>
</dbReference>
<dbReference type="InterPro" id="IPR006222">
    <property type="entry name" value="GCVT_N"/>
</dbReference>
<dbReference type="EMBL" id="JAPMSZ010000009">
    <property type="protein sequence ID" value="KAJ5091767.1"/>
    <property type="molecule type" value="Genomic_DNA"/>
</dbReference>
<organism evidence="6 7">
    <name type="scientific">Penicillium alfredii</name>
    <dbReference type="NCBI Taxonomy" id="1506179"/>
    <lineage>
        <taxon>Eukaryota</taxon>
        <taxon>Fungi</taxon>
        <taxon>Dikarya</taxon>
        <taxon>Ascomycota</taxon>
        <taxon>Pezizomycotina</taxon>
        <taxon>Eurotiomycetes</taxon>
        <taxon>Eurotiomycetidae</taxon>
        <taxon>Eurotiales</taxon>
        <taxon>Aspergillaceae</taxon>
        <taxon>Penicillium</taxon>
    </lineage>
</organism>
<protein>
    <submittedName>
        <fullName evidence="6">NAD dehydrogenase</fullName>
    </submittedName>
</protein>
<proteinExistence type="inferred from homology"/>
<dbReference type="Pfam" id="PF16350">
    <property type="entry name" value="FAO_M"/>
    <property type="match status" value="1"/>
</dbReference>
<dbReference type="InterPro" id="IPR006076">
    <property type="entry name" value="FAD-dep_OxRdtase"/>
</dbReference>
<evidence type="ECO:0000259" key="3">
    <source>
        <dbReference type="Pfam" id="PF01571"/>
    </source>
</evidence>
<evidence type="ECO:0000256" key="1">
    <source>
        <dbReference type="ARBA" id="ARBA00008609"/>
    </source>
</evidence>
<comment type="caution">
    <text evidence="6">The sequence shown here is derived from an EMBL/GenBank/DDBJ whole genome shotgun (WGS) entry which is preliminary data.</text>
</comment>
<dbReference type="InterPro" id="IPR036188">
    <property type="entry name" value="FAD/NAD-bd_sf"/>
</dbReference>
<dbReference type="SUPFAM" id="SSF51905">
    <property type="entry name" value="FAD/NAD(P)-binding domain"/>
    <property type="match status" value="1"/>
</dbReference>
<feature type="domain" description="FAD dependent oxidoreductase central" evidence="5">
    <location>
        <begin position="382"/>
        <end position="436"/>
    </location>
</feature>
<gene>
    <name evidence="6" type="ORF">NUU61_006637</name>
</gene>
<dbReference type="InterPro" id="IPR013977">
    <property type="entry name" value="GcvT_C"/>
</dbReference>
<dbReference type="InterPro" id="IPR032503">
    <property type="entry name" value="FAO_M"/>
</dbReference>
<dbReference type="InterPro" id="IPR027266">
    <property type="entry name" value="TrmE/GcvT-like"/>
</dbReference>
<feature type="domain" description="FAD dependent oxidoreductase" evidence="2">
    <location>
        <begin position="6"/>
        <end position="377"/>
    </location>
</feature>
<evidence type="ECO:0000259" key="2">
    <source>
        <dbReference type="Pfam" id="PF01266"/>
    </source>
</evidence>
<dbReference type="InterPro" id="IPR028896">
    <property type="entry name" value="GcvT/YgfZ/DmdA"/>
</dbReference>
<dbReference type="Gene3D" id="3.30.9.10">
    <property type="entry name" value="D-Amino Acid Oxidase, subunit A, domain 2"/>
    <property type="match status" value="1"/>
</dbReference>
<dbReference type="InterPro" id="IPR029043">
    <property type="entry name" value="GcvT/YgfZ_C"/>
</dbReference>
<dbReference type="SUPFAM" id="SSF54373">
    <property type="entry name" value="FAD-linked reductases, C-terminal domain"/>
    <property type="match status" value="1"/>
</dbReference>
<dbReference type="SUPFAM" id="SSF101790">
    <property type="entry name" value="Aminomethyltransferase beta-barrel domain"/>
    <property type="match status" value="1"/>
</dbReference>
<dbReference type="OrthoDB" id="498204at2759"/>
<dbReference type="GeneID" id="81396333"/>
<dbReference type="SUPFAM" id="SSF103025">
    <property type="entry name" value="Folate-binding domain"/>
    <property type="match status" value="1"/>
</dbReference>
<dbReference type="PANTHER" id="PTHR43757">
    <property type="entry name" value="AMINOMETHYLTRANSFERASE"/>
    <property type="match status" value="1"/>
</dbReference>
<dbReference type="Gene3D" id="3.30.70.1400">
    <property type="entry name" value="Aminomethyltransferase beta-barrel domains"/>
    <property type="match status" value="1"/>
</dbReference>
<sequence>MASSQRVVIIGAGIVGTNLADELVSRGWKDITVVEQGPLHMPGGSTSHAPGLVFQTTGSKTMTHLARYTIQKLQSLEKDGHDCFNQVGGLEIATTPARLEELKRKHGYATSWGIDARLVSAEQCLDMYPLLNKDLVLGGLHIPSDGLALAARATQLLIERTSKAGVRYLGSTPVTGIQQVNRRVTGVITPGGIVPADIIISCAGFWGVELGAMVGVSIPLLPLAHQYAKTTAVPALAGCDINDLPNGKNAIRPILRYQDQDLYYREHGGQYGIGYYGHKPMPVVAASLGLTTDHVDEQNMPSRLEFTPQDFDPAWKLSQEVLPALQQTQIADGFNGIFSFTPDGGPLIGQAPNLDGFYVAEAVWVTHSAGVARAVAEILTTGGSQIDVSECELSRFEDVQLSRAYVNETSQQNFVEVYDIIHPLQPKESPRNLRTSPFYARQRELGAFFLELGAWERPYWYEANADLLKCLPAQWQPVGRDAWSARYYSPITAAEAWKTRNAVAMYDMTSFHRFEVSGPGALHLLQRLTTSDVTAKAGAMTYTLLLNDHGGIRSDIFVSRLDDNLFQIGANAATDLAYLAREARYQSQHSPSQWAQVRDITGSTCCIGLWGPRARDVINAVSTDDFSSKGLPYFSVKRATISGIPVTVFRKSYVGELGWEIQATAEYGQQLWDKIYKAGKPHGLIPAGRAAFNALRLEKGYRTWGTDMTTEHSPYEAGVGFAVQASKKEDYVGKAALQHRAKQTPSRRLRCLTVNDGRSMVLGKEPVFYNNEPVGYVTSAAFGYTVRKPVAYAWLPGKISEGEAVEIEYFGRRIQATVTAEPLYDPNMSRLFNAGPSAVPELQQPLRHRL</sequence>
<dbReference type="Gene3D" id="3.30.1360.120">
    <property type="entry name" value="Probable tRNA modification gtpase trme, domain 1"/>
    <property type="match status" value="1"/>
</dbReference>
<comment type="similarity">
    <text evidence="1">Belongs to the GcvT family.</text>
</comment>
<dbReference type="Pfam" id="PF01571">
    <property type="entry name" value="GCV_T"/>
    <property type="match status" value="1"/>
</dbReference>
<dbReference type="Gene3D" id="3.50.50.60">
    <property type="entry name" value="FAD/NAD(P)-binding domain"/>
    <property type="match status" value="1"/>
</dbReference>
<dbReference type="RefSeq" id="XP_056509964.1">
    <property type="nucleotide sequence ID" value="XM_056657164.1"/>
</dbReference>
<dbReference type="AlphaFoldDB" id="A0A9W9F1B5"/>
<feature type="domain" description="Aminomethyltransferase C-terminal" evidence="4">
    <location>
        <begin position="747"/>
        <end position="825"/>
    </location>
</feature>
<evidence type="ECO:0000313" key="7">
    <source>
        <dbReference type="Proteomes" id="UP001141434"/>
    </source>
</evidence>
<feature type="domain" description="GCVT N-terminal" evidence="3">
    <location>
        <begin position="438"/>
        <end position="727"/>
    </location>
</feature>
<dbReference type="PANTHER" id="PTHR43757:SF2">
    <property type="entry name" value="AMINOMETHYLTRANSFERASE, MITOCHONDRIAL"/>
    <property type="match status" value="1"/>
</dbReference>
<reference evidence="6" key="1">
    <citation type="submission" date="2022-11" db="EMBL/GenBank/DDBJ databases">
        <authorList>
            <person name="Petersen C."/>
        </authorList>
    </citation>
    <scope>NUCLEOTIDE SEQUENCE</scope>
    <source>
        <strain evidence="6">IBT 34128</strain>
    </source>
</reference>